<dbReference type="RefSeq" id="WP_114069317.1">
    <property type="nucleotide sequence ID" value="NZ_CP030850.1"/>
</dbReference>
<evidence type="ECO:0000313" key="2">
    <source>
        <dbReference type="Proteomes" id="UP000251993"/>
    </source>
</evidence>
<gene>
    <name evidence="1" type="ORF">DR864_23865</name>
</gene>
<dbReference type="InterPro" id="IPR027848">
    <property type="entry name" value="DUF4494"/>
</dbReference>
<dbReference type="AlphaFoldDB" id="A0A344TPI3"/>
<evidence type="ECO:0000313" key="1">
    <source>
        <dbReference type="EMBL" id="AXE20554.1"/>
    </source>
</evidence>
<accession>A0A344TPI3</accession>
<reference evidence="1 2" key="1">
    <citation type="submission" date="2018-07" db="EMBL/GenBank/DDBJ databases">
        <title>Genome sequencing of Runella.</title>
        <authorList>
            <person name="Baek M.-G."/>
            <person name="Yi H."/>
        </authorList>
    </citation>
    <scope>NUCLEOTIDE SEQUENCE [LARGE SCALE GENOMIC DNA]</scope>
    <source>
        <strain evidence="1 2">HYN0085</strain>
    </source>
</reference>
<sequence>MPSWYLGKIKYQQEQENGALKSISEAYLVDAVSYTDAEARLYGIVADNTPDFQISSLTRMKLSDVFHFEDEGGEKWFKCKTFYVSIDDSKGAANVKEKKIVSFMLVNADSPKQAIERIEKSLATMLIPYEITDVNLTPILEVYPYSPEDDAQKVPAGFRPLAEVLAEQQG</sequence>
<dbReference type="Pfam" id="PF14902">
    <property type="entry name" value="DUF4494"/>
    <property type="match status" value="1"/>
</dbReference>
<dbReference type="KEGG" id="run:DR864_23865"/>
<proteinExistence type="predicted"/>
<dbReference type="OrthoDB" id="954784at2"/>
<keyword evidence="2" id="KW-1185">Reference proteome</keyword>
<protein>
    <recommendedName>
        <fullName evidence="3">DUF4494 domain-containing protein</fullName>
    </recommendedName>
</protein>
<dbReference type="Proteomes" id="UP000251993">
    <property type="component" value="Chromosome"/>
</dbReference>
<organism evidence="1 2">
    <name type="scientific">Runella rosea</name>
    <dbReference type="NCBI Taxonomy" id="2259595"/>
    <lineage>
        <taxon>Bacteria</taxon>
        <taxon>Pseudomonadati</taxon>
        <taxon>Bacteroidota</taxon>
        <taxon>Cytophagia</taxon>
        <taxon>Cytophagales</taxon>
        <taxon>Spirosomataceae</taxon>
        <taxon>Runella</taxon>
    </lineage>
</organism>
<name>A0A344TPI3_9BACT</name>
<dbReference type="EMBL" id="CP030850">
    <property type="protein sequence ID" value="AXE20554.1"/>
    <property type="molecule type" value="Genomic_DNA"/>
</dbReference>
<evidence type="ECO:0008006" key="3">
    <source>
        <dbReference type="Google" id="ProtNLM"/>
    </source>
</evidence>